<dbReference type="EMBL" id="JACHOV010000015">
    <property type="protein sequence ID" value="MBB4642800.1"/>
    <property type="molecule type" value="Genomic_DNA"/>
</dbReference>
<dbReference type="PANTHER" id="PTHR36451">
    <property type="entry name" value="PAPS-DEPENDENT SULFOTRANSFERASE STF3"/>
    <property type="match status" value="1"/>
</dbReference>
<keyword evidence="2" id="KW-1185">Reference proteome</keyword>
<protein>
    <recommendedName>
        <fullName evidence="3">Sulfotransferase</fullName>
    </recommendedName>
</protein>
<evidence type="ECO:0008006" key="3">
    <source>
        <dbReference type="Google" id="ProtNLM"/>
    </source>
</evidence>
<dbReference type="PANTHER" id="PTHR36451:SF1">
    <property type="entry name" value="OMEGA-HYDROXY-BETA-DIHYDROMENAQUINONE-9 SULFOTRANSFERASE STF3"/>
    <property type="match status" value="1"/>
</dbReference>
<dbReference type="RefSeq" id="WP_184477208.1">
    <property type="nucleotide sequence ID" value="NZ_JACHOV010000015.1"/>
</dbReference>
<evidence type="ECO:0000313" key="2">
    <source>
        <dbReference type="Proteomes" id="UP000575068"/>
    </source>
</evidence>
<sequence>MNASELLNIASNRTGLTDFGPDDFRDGFTVLIDAINGEAEIRGSCQKRLEERFINLLIQRLWFAKDMKEHPEIGRERIASPLIIISLPRTGSTKLHRMLGATGDFQTLRFWGTMKFARIPGMEDGGLAQRIRETKAHEEWMYEQSPAILVGHPSHAEEPEEDVYLMEATFRHPALFGMYDAPSFAHWVEHADPQPAYDYLFSVIKYLQWQDAGPSRPWLFKDPNHLGREQYLVDAYERPKFIVTHRDPVKCVPSVTSTVMATRRIYSDLDNRQAFASKMVDALSSAMNSHMEWRDRNPDIQILDVGFNDVVKNGEATIKKIYDFAGMDLTEGALDGIREWETENPKGKHGESKYSAQDVGSTDEAIRQAFSSYNSRFGHLF</sequence>
<dbReference type="InterPro" id="IPR052736">
    <property type="entry name" value="Stf3_sulfotransferase"/>
</dbReference>
<dbReference type="Pfam" id="PF13469">
    <property type="entry name" value="Sulfotransfer_3"/>
    <property type="match status" value="1"/>
</dbReference>
<reference evidence="1 2" key="1">
    <citation type="submission" date="2020-08" db="EMBL/GenBank/DDBJ databases">
        <title>Genomic Encyclopedia of Type Strains, Phase IV (KMG-IV): sequencing the most valuable type-strain genomes for metagenomic binning, comparative biology and taxonomic classification.</title>
        <authorList>
            <person name="Goeker M."/>
        </authorList>
    </citation>
    <scope>NUCLEOTIDE SEQUENCE [LARGE SCALE GENOMIC DNA]</scope>
    <source>
        <strain evidence="1 2">DSM 7465</strain>
    </source>
</reference>
<accession>A0A840HZ10</accession>
<dbReference type="InterPro" id="IPR027417">
    <property type="entry name" value="P-loop_NTPase"/>
</dbReference>
<proteinExistence type="predicted"/>
<name>A0A840HZ10_9SPHN</name>
<evidence type="ECO:0000313" key="1">
    <source>
        <dbReference type="EMBL" id="MBB4642800.1"/>
    </source>
</evidence>
<dbReference type="Gene3D" id="3.40.50.300">
    <property type="entry name" value="P-loop containing nucleotide triphosphate hydrolases"/>
    <property type="match status" value="1"/>
</dbReference>
<gene>
    <name evidence="1" type="ORF">HNQ99_003136</name>
</gene>
<organism evidence="1 2">
    <name type="scientific">Rhizorhapis suberifaciens</name>
    <name type="common">corky root of lettuce</name>
    <dbReference type="NCBI Taxonomy" id="13656"/>
    <lineage>
        <taxon>Bacteria</taxon>
        <taxon>Pseudomonadati</taxon>
        <taxon>Pseudomonadota</taxon>
        <taxon>Alphaproteobacteria</taxon>
        <taxon>Sphingomonadales</taxon>
        <taxon>Sphingomonadaceae</taxon>
        <taxon>Rhizorhapis</taxon>
    </lineage>
</organism>
<dbReference type="SUPFAM" id="SSF52540">
    <property type="entry name" value="P-loop containing nucleoside triphosphate hydrolases"/>
    <property type="match status" value="1"/>
</dbReference>
<dbReference type="Proteomes" id="UP000575068">
    <property type="component" value="Unassembled WGS sequence"/>
</dbReference>
<comment type="caution">
    <text evidence="1">The sequence shown here is derived from an EMBL/GenBank/DDBJ whole genome shotgun (WGS) entry which is preliminary data.</text>
</comment>
<dbReference type="AlphaFoldDB" id="A0A840HZ10"/>